<organism evidence="2 3">
    <name type="scientific">Teratosphaeria nubilosa</name>
    <dbReference type="NCBI Taxonomy" id="161662"/>
    <lineage>
        <taxon>Eukaryota</taxon>
        <taxon>Fungi</taxon>
        <taxon>Dikarya</taxon>
        <taxon>Ascomycota</taxon>
        <taxon>Pezizomycotina</taxon>
        <taxon>Dothideomycetes</taxon>
        <taxon>Dothideomycetidae</taxon>
        <taxon>Mycosphaerellales</taxon>
        <taxon>Teratosphaeriaceae</taxon>
        <taxon>Teratosphaeria</taxon>
    </lineage>
</organism>
<reference evidence="2" key="1">
    <citation type="journal article" date="2020" name="Stud. Mycol.">
        <title>101 Dothideomycetes genomes: a test case for predicting lifestyles and emergence of pathogens.</title>
        <authorList>
            <person name="Haridas S."/>
            <person name="Albert R."/>
            <person name="Binder M."/>
            <person name="Bloem J."/>
            <person name="Labutti K."/>
            <person name="Salamov A."/>
            <person name="Andreopoulos B."/>
            <person name="Baker S."/>
            <person name="Barry K."/>
            <person name="Bills G."/>
            <person name="Bluhm B."/>
            <person name="Cannon C."/>
            <person name="Castanera R."/>
            <person name="Culley D."/>
            <person name="Daum C."/>
            <person name="Ezra D."/>
            <person name="Gonzalez J."/>
            <person name="Henrissat B."/>
            <person name="Kuo A."/>
            <person name="Liang C."/>
            <person name="Lipzen A."/>
            <person name="Lutzoni F."/>
            <person name="Magnuson J."/>
            <person name="Mondo S."/>
            <person name="Nolan M."/>
            <person name="Ohm R."/>
            <person name="Pangilinan J."/>
            <person name="Park H.-J."/>
            <person name="Ramirez L."/>
            <person name="Alfaro M."/>
            <person name="Sun H."/>
            <person name="Tritt A."/>
            <person name="Yoshinaga Y."/>
            <person name="Zwiers L.-H."/>
            <person name="Turgeon B."/>
            <person name="Goodwin S."/>
            <person name="Spatafora J."/>
            <person name="Crous P."/>
            <person name="Grigoriev I."/>
        </authorList>
    </citation>
    <scope>NUCLEOTIDE SEQUENCE</scope>
    <source>
        <strain evidence="2">CBS 116005</strain>
    </source>
</reference>
<feature type="compositionally biased region" description="Polar residues" evidence="1">
    <location>
        <begin position="136"/>
        <end position="153"/>
    </location>
</feature>
<evidence type="ECO:0000256" key="1">
    <source>
        <dbReference type="SAM" id="MobiDB-lite"/>
    </source>
</evidence>
<name>A0A6G1LJG3_9PEZI</name>
<feature type="region of interest" description="Disordered" evidence="1">
    <location>
        <begin position="30"/>
        <end position="197"/>
    </location>
</feature>
<dbReference type="AlphaFoldDB" id="A0A6G1LJG3"/>
<feature type="compositionally biased region" description="Polar residues" evidence="1">
    <location>
        <begin position="217"/>
        <end position="231"/>
    </location>
</feature>
<feature type="compositionally biased region" description="Polar residues" evidence="1">
    <location>
        <begin position="44"/>
        <end position="54"/>
    </location>
</feature>
<dbReference type="EMBL" id="ML995812">
    <property type="protein sequence ID" value="KAF2773081.1"/>
    <property type="molecule type" value="Genomic_DNA"/>
</dbReference>
<evidence type="ECO:0000313" key="2">
    <source>
        <dbReference type="EMBL" id="KAF2773081.1"/>
    </source>
</evidence>
<feature type="region of interest" description="Disordered" evidence="1">
    <location>
        <begin position="217"/>
        <end position="268"/>
    </location>
</feature>
<feature type="region of interest" description="Disordered" evidence="1">
    <location>
        <begin position="296"/>
        <end position="318"/>
    </location>
</feature>
<evidence type="ECO:0000313" key="3">
    <source>
        <dbReference type="Proteomes" id="UP000799436"/>
    </source>
</evidence>
<feature type="region of interest" description="Disordered" evidence="1">
    <location>
        <begin position="350"/>
        <end position="407"/>
    </location>
</feature>
<accession>A0A6G1LJG3</accession>
<sequence>MMDCGDNKAVDALYGPFSCQYISSIYSLTMSSNSRRGHRDRQSGRGTNNSSSDSVAPPAGPHREQVFSASQQPRPPARLDEVVNSEDYPSASRGAAQGSNAGGSNPNLPYPGTSSRPTTRPPSVAPSLLGPGAPNVSGTSFPTPSTLSMNSAYAWSAGIRPPTRRGTPQQSQEALRAYRQAEQENDSDGLNEYTPLQRYNVQGADNRLHVSLAEYNRSASNSGTSVVRSETGSGPPRYSHSRPPSYAGSRDHVPQQMPYLPRESPPQYAVPAPQVRLEEMEEPIEELQQRQPRSIWSCCGGQSSSDKRSFGRKKKSTARRCGTINFPEEHGSVCRECGHRLCHGCGWGSMSAESGDPPDGGRPRGSEDDRDGPGGGGGSSRAKGKGKAFSKGGLFERLSPSKHRART</sequence>
<gene>
    <name evidence="2" type="ORF">EJ03DRAFT_153181</name>
</gene>
<feature type="compositionally biased region" description="Low complexity" evidence="1">
    <location>
        <begin position="232"/>
        <end position="246"/>
    </location>
</feature>
<protein>
    <submittedName>
        <fullName evidence="2">Uncharacterized protein</fullName>
    </submittedName>
</protein>
<proteinExistence type="predicted"/>
<feature type="compositionally biased region" description="Low complexity" evidence="1">
    <location>
        <begin position="90"/>
        <end position="104"/>
    </location>
</feature>
<keyword evidence="3" id="KW-1185">Reference proteome</keyword>
<dbReference type="OrthoDB" id="10461908at2759"/>
<dbReference type="Proteomes" id="UP000799436">
    <property type="component" value="Unassembled WGS sequence"/>
</dbReference>